<gene>
    <name evidence="18" type="ORF">SPLIT_LOCUS7317</name>
</gene>
<sequence length="4036" mass="459768">MQRQLSNVSVYSYQDYQPSRKYGQQYEPGGYATAVQQRTNMTQREDALKFEQGRIKALQEERLHIQKKTFTKWINSFLQKARMEVDDLFIDLADGRRLLKLLEIISGERLPRPNSGRMRVHKIENVNKSLSFLHTKVRLESIGAEDIVDGNPRLILGLIWTIILRFQIQEIEIDVDEENESSEKKSAKDALLLWCQRKTSGYHGVHIHNFTDSWRSGLGFNALIHAHRPDLFRWSEVPATDHVETLNHAFDVAHKHLGIPRLLDAEDVDTSRPDEKSVMTYVASYYHTFARMKNEQKSGRRIANIIGQMMDCDDRKGEYSKLFSKLLEWILLKIQELNGREFPNSLDGIQRLLLSFKQYRTVEKPPKYKERSEIEALYFDINTMQKSLTGEAWAPLEGQLPQDLERAWQQLEQAEHAREIALRTELLRQQRLEQLNYKFNTKSVLRKGYLKEMIQVLSDPRYGSNLAQVDATVKKHEAISADILARTERFEDLSAMAAELVRENYHGAEAVSRTEQAVLARWNELLELLERHRSSLAKLAHLMALLREADTVGHTLTEMKAQFQSEEVGRHLVDVERLLQAHALQELQLGALDETIRRLVRQGASADGAAQPKQQLTQQLTQLTHDYDSLVAAAKDRKARLEDARNLYQFLEDHDEEEGWVTEKQRICRTEVAAKELRAVLALRQKHTALLHELRARDHVSQRHRAKGQSLIDAKHPKSAEIERRLTSLNKQWQVLRELAAAREKQLADAAEAHQFYGDANEAESWMKEKRPLVATDDCGRDAPSAGALLARHKVTHDELRAHAAELLALRAHADRLHAAGITCLQLPTEVESSPAIEEEEWVNESRLVPTEVWEEEPVERLEHRTVTEERSVPQVKALYAFTGQGISMQKGEIMFLINKTNPDWWSVRKADRTDGFVPANYVREIEPRVVPVQVRRPEKVRTVQRVKKTVLVKQVVPVKRNKPAARRASRATIPQPRTASVETRMEEIQKDYDELLTLSAARRAQLEDAIKLYSFFAECDDFDKWIKDKEKMLRADDADDSVDTAKRKYEKFVTDLSAASKRLEHIDAAAEELVQAKHSQAGRATARRQQLRQQWERLLRLKQQKEKSLEGASSVELFSRTCDEALDWMAEKEQQLAASSAPAADLRTVRALQRRHAQLERELEPVREKVNTISLLADSVKSQYPNERGNVEGRQKEIQQMWERCQAQAAERRSRLESAVGHQIFGNSSTTLTHWMQKVREQLAQESSAKDVATAEALHKQHQELMDDIKAHDDEFKEVIALGKQLLANNPALTDVADKIKSLETDHDAVIKEWHEKDAYLKQLVQLQSFNRECDQIDASTGAHEAYLEYKQFGSSVDEAEALVKRHEELEARLAAQDERLATFVQRAEALEKIPHYAAEHIAARRAAVLQRRDGVRRAAAERRRALLASLAHQQFVAATEELQNWIQDKTRTAKDQSYRDLANLERKLQKHEAFERELQANEKQLRNVESIGQSLQKSDPSRASEVSEHLSGLQTAWEELVAASRDKGSKLRQAAQQRKHRRSVEDAKARLIDLERQLKSEEFGTDLRSCKRLLNQHQALEQELSLWENKAGALAAQGADLVSGGHFDAEAIERDSAALLKAVRSLQPPAATRRQALESSLQLHKFAAEVAGELDWLSERSAAASSEVMPTDLHAAQSAQKKHAKLKAELLGRRPLIERVIAHGNKLVEEGHPQKEKIESLCDQLEAGYTSVSEAAESRAAKLEAALKAQQFMHDALEVDAWLADKAAALAHADLAKDRHRATHLLTRHKAVELELDTYAAIIAEMGHVATSMANGGHPEGEALLARHALLAESLARLQRLAAQRQKALVESVCRHEYLAESAELESWIQEQYAAASSEDYGQDYEHLLILRSKFDELRHRVESGAERFNQCEELAKKLLATESPYIGDIEKRQEALGEWWQRLVEQMESRASRLHAAGEIHRFHRDVGELAERAGDATAALAAPPPPRDLRAATAALRSHDTMQNDLLAIDAQMQVLLEEGNRLQKLYPGGNVQQIELQQKALEDAWSTLRHAADERRHTLQQYLQLHQFLTQVRDLTSWSVSLRSSMSGPLRVRDAVSAQSARAEHDAVRAELDARDDSFRDALNMGRELATQHPNAAEVEEKCEALLEERNRLHGAWAARQVALDQLIDLHCFLRDAKLLHDLCATQEATLSTEISQTSSVEEVENQLKKHEAFEKLLATQDEKLATLNSHGDKLLQQNHVESQRIADELQHINDRRKKLYAESARRRAALVRSRARAQFARDAAEARGWVADKLNKLAAEHQHGEVTNLEDKIKKLQKHQAFTAELAANRARLQEVQLLAEQLRPDAEVEKQLQELQADWQRLETATEQRGRGLEEAQDILEFNQHLDKIEAWIRDKEMMVQAHELGRDYEHCSALLRKLDDMDSDMKVDDRRVKSICALADKLLQQGPTQQAAAVSQRRDAFLAKWHALSGALQKYRDNLSAALEIHSFNRDVEDTAERISKKATLFSSAERGRELTAAQELKRRHLARAAEAGAIRDKIQQLEGEGRSLTQKYPERAKEIEKSLHSLREGWEQLQELAAKRTALLDEAIAEHKFDENLKELELWVSEAVKRMDETGAPETVSDAEALLELHHEKKAEIDGRQKAIGSLQKEAEQVPEKVKRVEVLSSTLDQAWLKRKQYLTQAHQLQLLKEQARQTEDWLASKEAFLNNDDLGENLDAVETLIRKHLEFSKLLHSQLGRVDELQKFAASMLEDQHFDRDYVETRLKTILNRRDKLVESCEQRGEILEQSRQLHQFLRNLYHEREWISLKMQIANDQNYRELSNLQSKIQKHAAFESELAANKGRIDDVANHGETLIEGKHYASQEIAKHVEELENQWRELQAAAKLRRERLQEAYQARVYLRGLDDFTAWLDDVESQLLSEDHGKDLASVTALLKRHSRLEQQVSSKTDSATQLADNARQLADSNHFMADEILKKADHAVKRYRQLQEPMQIRRDNLEDAALLHRWDRDADEEFRWLRERESAVRQEEAGSTLAEAQAMLKKHLALEAELLTREPIIKALVTRAGQLSRRGHFASAALDARSRDLAAAHRALVDAAAIRTALIRDRCELLQLISEITEAEAWLLERRVALVSGDVGRDEDSALALVRRLDALQREVTGFDATIVKLEKTAAGLVERSTIDGDQLQKRIAELKTMHEEMKLLSAKRQQRLQQSLKYFKFVQECEEVQEWISEQMTTAASEEYGLDVEHVETLQQAFDNFLAQLQANEGRIEGVCEAGTVLLEENTPEADRVKQRIDDIKGLWDDLKELALARQEALAGARQVHEFDRSAEETAAWVAEKDSALGSEALPPRSLHELHAQKRSLHALRADLDAIKAAHDKLQEEAERLGTAFPDAKEHVSAKLEDVTESLQALVQRADQCNHQLELAGQLQAYFDTYQELLAWTNETLARVTAPDLATDVSGAERLLARHQDIKVEIEAKEDAFQTLYSDGEKLVKEGHFMSNEIEDRMSILRSRRQHLDAAWSNRERIYTQHLDALVFKRDADALDNWITNRVPLVRDGKYGESVAQVEELINRHRDLEETIDAQKDKFNALKRITLVEQAFQMQRDEEELARRKSAERQEADRLQQYRKREMERITEERRRETAPVPMVREAERLQTSVAPASSEETLSPAPQFDRLPKNEQHVKRAESMSVVKTQKRTPSFTTRRRTQSFRRHGKELPPVEIEGFLERKQEAGRGGKRATVRSWRAYYSVLCGQLLCFFRDELDFASAKAAAPPVAILNARCEPAGDYTKRANVFRLACADGAEYLFACSSKELMKDWVAKLSFHAQLPPELQLTPYSSVPPGESPTAEIRRRLHENAESSSSAPSSPEPERRPRTQTEILQEHRNSQQAQRTSSTTPERNIESEVLPSLPPRQPPPEEDATEVVFRNQELATQASSWGRSRFSNGRDINTEFIRSQQNAYGGSSGGNTRPASVAGSGGSPALDQRPASRSSGESELSVSGVSKDKKDKKGILGGLFSRKKRPQSHM</sequence>
<evidence type="ECO:0000256" key="7">
    <source>
        <dbReference type="ARBA" id="ARBA00022658"/>
    </source>
</evidence>
<feature type="compositionally biased region" description="Low complexity" evidence="14">
    <location>
        <begin position="3998"/>
        <end position="4011"/>
    </location>
</feature>
<dbReference type="Gene3D" id="2.30.29.30">
    <property type="entry name" value="Pleckstrin-homology domain (PH domain)/Phosphotyrosine-binding domain (PTB)"/>
    <property type="match status" value="1"/>
</dbReference>
<dbReference type="PROSITE" id="PS00020">
    <property type="entry name" value="ACTININ_2"/>
    <property type="match status" value="1"/>
</dbReference>
<keyword evidence="9" id="KW-0677">Repeat</keyword>
<evidence type="ECO:0000256" key="3">
    <source>
        <dbReference type="ARBA" id="ARBA00022443"/>
    </source>
</evidence>
<feature type="compositionally biased region" description="Basic residues" evidence="14">
    <location>
        <begin position="4027"/>
        <end position="4036"/>
    </location>
</feature>
<evidence type="ECO:0000256" key="6">
    <source>
        <dbReference type="ARBA" id="ARBA00022553"/>
    </source>
</evidence>
<dbReference type="InterPro" id="IPR001605">
    <property type="entry name" value="PH_dom-spectrin-type"/>
</dbReference>
<keyword evidence="10" id="KW-0009">Actin-binding</keyword>
<feature type="coiled-coil region" evidence="13">
    <location>
        <begin position="3575"/>
        <end position="3602"/>
    </location>
</feature>
<dbReference type="GO" id="GO:0031594">
    <property type="term" value="C:neuromuscular junction"/>
    <property type="evidence" value="ECO:0007669"/>
    <property type="project" value="UniProtKB-ARBA"/>
</dbReference>
<dbReference type="CDD" id="cd10571">
    <property type="entry name" value="PH_beta_spectrin"/>
    <property type="match status" value="1"/>
</dbReference>
<dbReference type="PROSITE" id="PS50021">
    <property type="entry name" value="CH"/>
    <property type="match status" value="2"/>
</dbReference>
<dbReference type="Gene3D" id="2.30.30.40">
    <property type="entry name" value="SH3 Domains"/>
    <property type="match status" value="1"/>
</dbReference>
<dbReference type="EMBL" id="LR824556">
    <property type="protein sequence ID" value="CAH1641961.1"/>
    <property type="molecule type" value="Genomic_DNA"/>
</dbReference>
<evidence type="ECO:0000256" key="12">
    <source>
        <dbReference type="PROSITE-ProRule" id="PRU00192"/>
    </source>
</evidence>
<evidence type="ECO:0000259" key="16">
    <source>
        <dbReference type="PROSITE" id="PS50003"/>
    </source>
</evidence>
<evidence type="ECO:0000259" key="17">
    <source>
        <dbReference type="PROSITE" id="PS50021"/>
    </source>
</evidence>
<evidence type="ECO:0000256" key="13">
    <source>
        <dbReference type="SAM" id="Coils"/>
    </source>
</evidence>
<feature type="region of interest" description="Disordered" evidence="14">
    <location>
        <begin position="3663"/>
        <end position="3720"/>
    </location>
</feature>
<dbReference type="GO" id="GO:0005085">
    <property type="term" value="F:guanyl-nucleotide exchange factor activity"/>
    <property type="evidence" value="ECO:0007669"/>
    <property type="project" value="UniProtKB-KW"/>
</dbReference>
<dbReference type="PANTHER" id="PTHR11915">
    <property type="entry name" value="SPECTRIN/FILAMIN RELATED CYTOSKELETAL PROTEIN"/>
    <property type="match status" value="1"/>
</dbReference>
<dbReference type="GO" id="GO:0008017">
    <property type="term" value="F:microtubule binding"/>
    <property type="evidence" value="ECO:0007669"/>
    <property type="project" value="UniProtKB-ARBA"/>
</dbReference>
<feature type="compositionally biased region" description="Basic and acidic residues" evidence="14">
    <location>
        <begin position="3878"/>
        <end position="3895"/>
    </location>
</feature>
<dbReference type="GO" id="GO:0005874">
    <property type="term" value="C:microtubule"/>
    <property type="evidence" value="ECO:0007669"/>
    <property type="project" value="UniProtKB-KW"/>
</dbReference>
<evidence type="ECO:0000256" key="4">
    <source>
        <dbReference type="ARBA" id="ARBA00022467"/>
    </source>
</evidence>
<dbReference type="GO" id="GO:0051693">
    <property type="term" value="P:actin filament capping"/>
    <property type="evidence" value="ECO:0007669"/>
    <property type="project" value="UniProtKB-KW"/>
</dbReference>
<feature type="domain" description="PH" evidence="16">
    <location>
        <begin position="3728"/>
        <end position="3836"/>
    </location>
</feature>
<feature type="coiled-coil region" evidence="13">
    <location>
        <begin position="613"/>
        <end position="654"/>
    </location>
</feature>
<dbReference type="FunFam" id="1.20.58.60:FF:000011">
    <property type="entry name" value="Spectrin beta chain"/>
    <property type="match status" value="1"/>
</dbReference>
<dbReference type="GO" id="GO:0045170">
    <property type="term" value="C:spectrosome"/>
    <property type="evidence" value="ECO:0007669"/>
    <property type="project" value="UniProtKB-ARBA"/>
</dbReference>
<dbReference type="FunFam" id="1.20.58.60:FF:000145">
    <property type="entry name" value="Spectrin beta chain, non-erythrocytic"/>
    <property type="match status" value="1"/>
</dbReference>
<dbReference type="FunFam" id="2.30.30.40:FF:000279">
    <property type="entry name" value="Spectrin beta chain, non-erythrocytic"/>
    <property type="match status" value="1"/>
</dbReference>
<dbReference type="Gene3D" id="1.20.58.60">
    <property type="match status" value="24"/>
</dbReference>
<protein>
    <submittedName>
        <fullName evidence="18">Uncharacterized protein</fullName>
    </submittedName>
</protein>
<dbReference type="GO" id="GO:0045169">
    <property type="term" value="C:fusome"/>
    <property type="evidence" value="ECO:0007669"/>
    <property type="project" value="UniProtKB-ARBA"/>
</dbReference>
<dbReference type="PROSITE" id="PS50002">
    <property type="entry name" value="SH3"/>
    <property type="match status" value="1"/>
</dbReference>
<evidence type="ECO:0000256" key="2">
    <source>
        <dbReference type="ARBA" id="ARBA00006826"/>
    </source>
</evidence>
<evidence type="ECO:0000256" key="14">
    <source>
        <dbReference type="SAM" id="MobiDB-lite"/>
    </source>
</evidence>
<feature type="coiled-coil region" evidence="13">
    <location>
        <begin position="1539"/>
        <end position="1599"/>
    </location>
</feature>
<evidence type="ECO:0000313" key="18">
    <source>
        <dbReference type="EMBL" id="CAH1641961.1"/>
    </source>
</evidence>
<dbReference type="SUPFAM" id="SSF50044">
    <property type="entry name" value="SH3-domain"/>
    <property type="match status" value="1"/>
</dbReference>
<dbReference type="GO" id="GO:0042062">
    <property type="term" value="P:long-term strengthening of neuromuscular junction"/>
    <property type="evidence" value="ECO:0007669"/>
    <property type="project" value="UniProtKB-ARBA"/>
</dbReference>
<organism evidence="18 19">
    <name type="scientific">Spodoptera littoralis</name>
    <name type="common">Egyptian cotton leafworm</name>
    <dbReference type="NCBI Taxonomy" id="7109"/>
    <lineage>
        <taxon>Eukaryota</taxon>
        <taxon>Metazoa</taxon>
        <taxon>Ecdysozoa</taxon>
        <taxon>Arthropoda</taxon>
        <taxon>Hexapoda</taxon>
        <taxon>Insecta</taxon>
        <taxon>Pterygota</taxon>
        <taxon>Neoptera</taxon>
        <taxon>Endopterygota</taxon>
        <taxon>Lepidoptera</taxon>
        <taxon>Glossata</taxon>
        <taxon>Ditrysia</taxon>
        <taxon>Noctuoidea</taxon>
        <taxon>Noctuidae</taxon>
        <taxon>Amphipyrinae</taxon>
        <taxon>Spodoptera</taxon>
    </lineage>
</organism>
<feature type="compositionally biased region" description="Polar residues" evidence="14">
    <location>
        <begin position="3896"/>
        <end position="3908"/>
    </location>
</feature>
<dbReference type="InterPro" id="IPR002017">
    <property type="entry name" value="Spectrin_repeat"/>
</dbReference>
<dbReference type="CDD" id="cd00174">
    <property type="entry name" value="SH3"/>
    <property type="match status" value="1"/>
</dbReference>
<keyword evidence="5" id="KW-0963">Cytoplasm</keyword>
<dbReference type="InterPro" id="IPR001715">
    <property type="entry name" value="CH_dom"/>
</dbReference>
<dbReference type="Pfam" id="PF15410">
    <property type="entry name" value="PH_9"/>
    <property type="match status" value="1"/>
</dbReference>
<keyword evidence="8" id="KW-0493">Microtubule</keyword>
<dbReference type="GO" id="GO:0007026">
    <property type="term" value="P:negative regulation of microtubule depolymerization"/>
    <property type="evidence" value="ECO:0007669"/>
    <property type="project" value="UniProtKB-ARBA"/>
</dbReference>
<feature type="coiled-coil region" evidence="13">
    <location>
        <begin position="3370"/>
        <end position="3429"/>
    </location>
</feature>
<dbReference type="FunFam" id="1.20.58.60:FF:000007">
    <property type="entry name" value="Spectrin alpha chain non-erythrocytic 1"/>
    <property type="match status" value="2"/>
</dbReference>
<dbReference type="InterPro" id="IPR036028">
    <property type="entry name" value="SH3-like_dom_sf"/>
</dbReference>
<feature type="compositionally biased region" description="Polar residues" evidence="14">
    <location>
        <begin position="3663"/>
        <end position="3675"/>
    </location>
</feature>
<feature type="coiled-coil region" evidence="13">
    <location>
        <begin position="1237"/>
        <end position="1276"/>
    </location>
</feature>
<dbReference type="CDD" id="cd00176">
    <property type="entry name" value="SPEC"/>
    <property type="match status" value="15"/>
</dbReference>
<keyword evidence="4" id="KW-0117">Actin capping</keyword>
<evidence type="ECO:0000256" key="5">
    <source>
        <dbReference type="ARBA" id="ARBA00022490"/>
    </source>
</evidence>
<feature type="region of interest" description="Disordered" evidence="14">
    <location>
        <begin position="3944"/>
        <end position="4036"/>
    </location>
</feature>
<dbReference type="InterPro" id="IPR001849">
    <property type="entry name" value="PH_domain"/>
</dbReference>
<dbReference type="SUPFAM" id="SSF50729">
    <property type="entry name" value="PH domain-like"/>
    <property type="match status" value="1"/>
</dbReference>
<evidence type="ECO:0000256" key="1">
    <source>
        <dbReference type="ARBA" id="ARBA00004245"/>
    </source>
</evidence>
<dbReference type="PRINTS" id="PR00683">
    <property type="entry name" value="SPECTRINPH"/>
</dbReference>
<evidence type="ECO:0000256" key="11">
    <source>
        <dbReference type="ARBA" id="ARBA00023212"/>
    </source>
</evidence>
<evidence type="ECO:0000313" key="19">
    <source>
        <dbReference type="Proteomes" id="UP001153321"/>
    </source>
</evidence>
<dbReference type="CDD" id="cd21193">
    <property type="entry name" value="CH_beta_spectrin_rpt1"/>
    <property type="match status" value="1"/>
</dbReference>
<dbReference type="SUPFAM" id="SSF46966">
    <property type="entry name" value="Spectrin repeat"/>
    <property type="match status" value="21"/>
</dbReference>
<dbReference type="GO" id="GO:0005543">
    <property type="term" value="F:phospholipid binding"/>
    <property type="evidence" value="ECO:0007669"/>
    <property type="project" value="InterPro"/>
</dbReference>
<keyword evidence="3 12" id="KW-0728">SH3 domain</keyword>
<accession>A0A9P0I5S0</accession>
<feature type="coiled-coil region" evidence="13">
    <location>
        <begin position="2871"/>
        <end position="2898"/>
    </location>
</feature>
<dbReference type="InterPro" id="IPR001589">
    <property type="entry name" value="Actinin_actin-bd_CS"/>
</dbReference>
<comment type="similarity">
    <text evidence="2">Belongs to the spectrin family.</text>
</comment>
<feature type="domain" description="Calponin-homology (CH)" evidence="17">
    <location>
        <begin position="64"/>
        <end position="167"/>
    </location>
</feature>
<dbReference type="InterPro" id="IPR001452">
    <property type="entry name" value="SH3_domain"/>
</dbReference>
<dbReference type="SMART" id="SM00326">
    <property type="entry name" value="SH3"/>
    <property type="match status" value="1"/>
</dbReference>
<dbReference type="Proteomes" id="UP001153321">
    <property type="component" value="Chromosome 25"/>
</dbReference>
<dbReference type="GO" id="GO:0016328">
    <property type="term" value="C:lateral plasma membrane"/>
    <property type="evidence" value="ECO:0007669"/>
    <property type="project" value="UniProtKB-ARBA"/>
</dbReference>
<dbReference type="FunFam" id="1.20.58.60:FF:000191">
    <property type="entry name" value="Spectrin, beta, non-erythrocytic 5"/>
    <property type="match status" value="1"/>
</dbReference>
<dbReference type="InterPro" id="IPR036872">
    <property type="entry name" value="CH_dom_sf"/>
</dbReference>
<comment type="subcellular location">
    <subcellularLocation>
        <location evidence="1">Cytoplasm</location>
        <location evidence="1">Cytoskeleton</location>
    </subcellularLocation>
</comment>
<keyword evidence="19" id="KW-1185">Reference proteome</keyword>
<evidence type="ECO:0000256" key="10">
    <source>
        <dbReference type="ARBA" id="ARBA00023203"/>
    </source>
</evidence>
<feature type="coiled-coil region" evidence="13">
    <location>
        <begin position="1358"/>
        <end position="1388"/>
    </location>
</feature>
<feature type="domain" description="SH3" evidence="15">
    <location>
        <begin position="871"/>
        <end position="928"/>
    </location>
</feature>
<dbReference type="SMART" id="SM00150">
    <property type="entry name" value="SPEC"/>
    <property type="match status" value="30"/>
</dbReference>
<feature type="domain" description="Calponin-homology (CH)" evidence="17">
    <location>
        <begin position="185"/>
        <end position="290"/>
    </location>
</feature>
<name>A0A9P0I5S0_SPOLI</name>
<dbReference type="GO" id="GO:0016199">
    <property type="term" value="P:axon midline choice point recognition"/>
    <property type="evidence" value="ECO:0007669"/>
    <property type="project" value="UniProtKB-ARBA"/>
</dbReference>
<dbReference type="SMART" id="SM00033">
    <property type="entry name" value="CH"/>
    <property type="match status" value="2"/>
</dbReference>
<dbReference type="InterPro" id="IPR011993">
    <property type="entry name" value="PH-like_dom_sf"/>
</dbReference>
<evidence type="ECO:0000259" key="15">
    <source>
        <dbReference type="PROSITE" id="PS50002"/>
    </source>
</evidence>
<feature type="coiled-coil region" evidence="13">
    <location>
        <begin position="41"/>
        <end position="68"/>
    </location>
</feature>
<dbReference type="GO" id="GO:0003779">
    <property type="term" value="F:actin binding"/>
    <property type="evidence" value="ECO:0007669"/>
    <property type="project" value="UniProtKB-KW"/>
</dbReference>
<dbReference type="SMART" id="SM00233">
    <property type="entry name" value="PH"/>
    <property type="match status" value="1"/>
</dbReference>
<keyword evidence="13" id="KW-0175">Coiled coil</keyword>
<dbReference type="PROSITE" id="PS00019">
    <property type="entry name" value="ACTININ_1"/>
    <property type="match status" value="1"/>
</dbReference>
<dbReference type="GO" id="GO:0007274">
    <property type="term" value="P:neuromuscular synaptic transmission"/>
    <property type="evidence" value="ECO:0007669"/>
    <property type="project" value="UniProtKB-ARBA"/>
</dbReference>
<dbReference type="PROSITE" id="PS50003">
    <property type="entry name" value="PH_DOMAIN"/>
    <property type="match status" value="1"/>
</dbReference>
<dbReference type="InterPro" id="IPR041681">
    <property type="entry name" value="PH_9"/>
</dbReference>
<dbReference type="InterPro" id="IPR018159">
    <property type="entry name" value="Spectrin/alpha-actinin"/>
</dbReference>
<feature type="coiled-coil region" evidence="13">
    <location>
        <begin position="1463"/>
        <end position="1493"/>
    </location>
</feature>
<keyword evidence="11" id="KW-0206">Cytoskeleton</keyword>
<dbReference type="FunFam" id="1.10.418.10:FF:000043">
    <property type="entry name" value="Spectrin beta chain, non-erythrocytic"/>
    <property type="match status" value="1"/>
</dbReference>
<dbReference type="SUPFAM" id="SSF47576">
    <property type="entry name" value="Calponin-homology domain, CH-domain"/>
    <property type="match status" value="1"/>
</dbReference>
<dbReference type="GO" id="GO:0048790">
    <property type="term" value="P:maintenance of presynaptic active zone structure"/>
    <property type="evidence" value="ECO:0007669"/>
    <property type="project" value="UniProtKB-ARBA"/>
</dbReference>
<reference evidence="18" key="1">
    <citation type="submission" date="2022-02" db="EMBL/GenBank/DDBJ databases">
        <authorList>
            <person name="King R."/>
        </authorList>
    </citation>
    <scope>NUCLEOTIDE SEQUENCE</scope>
</reference>
<keyword evidence="7" id="KW-0344">Guanine-nucleotide releasing factor</keyword>
<evidence type="ECO:0000256" key="8">
    <source>
        <dbReference type="ARBA" id="ARBA00022701"/>
    </source>
</evidence>
<dbReference type="Pfam" id="PF00307">
    <property type="entry name" value="CH"/>
    <property type="match status" value="2"/>
</dbReference>
<dbReference type="Gene3D" id="1.10.418.10">
    <property type="entry name" value="Calponin-like domain"/>
    <property type="match status" value="2"/>
</dbReference>
<dbReference type="Pfam" id="PF00018">
    <property type="entry name" value="SH3_1"/>
    <property type="match status" value="1"/>
</dbReference>
<feature type="region of interest" description="Disordered" evidence="14">
    <location>
        <begin position="3863"/>
        <end position="3929"/>
    </location>
</feature>
<feature type="compositionally biased region" description="Polar residues" evidence="14">
    <location>
        <begin position="3944"/>
        <end position="3980"/>
    </location>
</feature>
<dbReference type="Pfam" id="PF00435">
    <property type="entry name" value="Spectrin"/>
    <property type="match status" value="29"/>
</dbReference>
<dbReference type="FunFam" id="1.20.58.60:FF:000017">
    <property type="entry name" value="Spectrin alpha chain, non-erythrocytic 1"/>
    <property type="match status" value="1"/>
</dbReference>
<proteinExistence type="inferred from homology"/>
<dbReference type="FunFam" id="2.30.29.30:FF:000024">
    <property type="entry name" value="Spectrin beta chain"/>
    <property type="match status" value="1"/>
</dbReference>
<dbReference type="FunFam" id="1.20.58.60:FF:000020">
    <property type="entry name" value="Spectrin alpha chain, non-erythrocytic 1"/>
    <property type="match status" value="2"/>
</dbReference>
<keyword evidence="6" id="KW-0597">Phosphoprotein</keyword>
<dbReference type="FunFam" id="1.10.418.10:FF:000001">
    <property type="entry name" value="Actinin alpha 1"/>
    <property type="match status" value="1"/>
</dbReference>
<evidence type="ECO:0000256" key="9">
    <source>
        <dbReference type="ARBA" id="ARBA00022737"/>
    </source>
</evidence>
<feature type="compositionally biased region" description="Basic and acidic residues" evidence="14">
    <location>
        <begin position="3684"/>
        <end position="3696"/>
    </location>
</feature>